<reference evidence="2 3" key="1">
    <citation type="submission" date="2020-08" db="EMBL/GenBank/DDBJ databases">
        <title>Genomic Encyclopedia of Type Strains, Phase IV (KMG-IV): sequencing the most valuable type-strain genomes for metagenomic binning, comparative biology and taxonomic classification.</title>
        <authorList>
            <person name="Goeker M."/>
        </authorList>
    </citation>
    <scope>NUCLEOTIDE SEQUENCE [LARGE SCALE GENOMIC DNA]</scope>
    <source>
        <strain evidence="2 3">DSM 103526</strain>
    </source>
</reference>
<dbReference type="EMBL" id="JACHEN010000020">
    <property type="protein sequence ID" value="MBB6217156.1"/>
    <property type="molecule type" value="Genomic_DNA"/>
</dbReference>
<proteinExistence type="predicted"/>
<protein>
    <submittedName>
        <fullName evidence="2">Repressor LexA</fullName>
        <ecNumber evidence="2">3.4.21.88</ecNumber>
    </submittedName>
</protein>
<dbReference type="AlphaFoldDB" id="A0A841KU75"/>
<dbReference type="SUPFAM" id="SSF46785">
    <property type="entry name" value="Winged helix' DNA-binding domain"/>
    <property type="match status" value="1"/>
</dbReference>
<evidence type="ECO:0000313" key="3">
    <source>
        <dbReference type="Proteomes" id="UP000579281"/>
    </source>
</evidence>
<dbReference type="Gene3D" id="1.10.10.10">
    <property type="entry name" value="Winged helix-like DNA-binding domain superfamily/Winged helix DNA-binding domain"/>
    <property type="match status" value="1"/>
</dbReference>
<accession>A0A841KU75</accession>
<feature type="domain" description="LexA repressor DNA-binding" evidence="1">
    <location>
        <begin position="2"/>
        <end position="63"/>
    </location>
</feature>
<dbReference type="InterPro" id="IPR036390">
    <property type="entry name" value="WH_DNA-bd_sf"/>
</dbReference>
<gene>
    <name evidence="2" type="ORF">HNQ80_003262</name>
</gene>
<dbReference type="InterPro" id="IPR006199">
    <property type="entry name" value="LexA_DNA-bd_dom"/>
</dbReference>
<dbReference type="GO" id="GO:0004252">
    <property type="term" value="F:serine-type endopeptidase activity"/>
    <property type="evidence" value="ECO:0007669"/>
    <property type="project" value="UniProtKB-EC"/>
</dbReference>
<dbReference type="GO" id="GO:0006508">
    <property type="term" value="P:proteolysis"/>
    <property type="evidence" value="ECO:0007669"/>
    <property type="project" value="InterPro"/>
</dbReference>
<evidence type="ECO:0000259" key="1">
    <source>
        <dbReference type="Pfam" id="PF01726"/>
    </source>
</evidence>
<organism evidence="2 3">
    <name type="scientific">Anaerosolibacter carboniphilus</name>
    <dbReference type="NCBI Taxonomy" id="1417629"/>
    <lineage>
        <taxon>Bacteria</taxon>
        <taxon>Bacillati</taxon>
        <taxon>Bacillota</taxon>
        <taxon>Clostridia</taxon>
        <taxon>Peptostreptococcales</taxon>
        <taxon>Thermotaleaceae</taxon>
        <taxon>Anaerosolibacter</taxon>
    </lineage>
</organism>
<comment type="caution">
    <text evidence="2">The sequence shown here is derived from an EMBL/GenBank/DDBJ whole genome shotgun (WGS) entry which is preliminary data.</text>
</comment>
<dbReference type="EC" id="3.4.21.88" evidence="2"/>
<keyword evidence="3" id="KW-1185">Reference proteome</keyword>
<dbReference type="RefSeq" id="WP_184311665.1">
    <property type="nucleotide sequence ID" value="NZ_JACHEN010000020.1"/>
</dbReference>
<dbReference type="InterPro" id="IPR036388">
    <property type="entry name" value="WH-like_DNA-bd_sf"/>
</dbReference>
<keyword evidence="2" id="KW-0378">Hydrolase</keyword>
<sequence>MLTTSQDKILNAIKFYYRMFGFSPSVRDIADLCGMKSINTVRQHLQTLKQKGLISMEESKARAIKILS</sequence>
<dbReference type="Proteomes" id="UP000579281">
    <property type="component" value="Unassembled WGS sequence"/>
</dbReference>
<evidence type="ECO:0000313" key="2">
    <source>
        <dbReference type="EMBL" id="MBB6217156.1"/>
    </source>
</evidence>
<dbReference type="Pfam" id="PF01726">
    <property type="entry name" value="LexA_DNA_bind"/>
    <property type="match status" value="1"/>
</dbReference>
<name>A0A841KU75_9FIRM</name>